<organism evidence="2 3">
    <name type="scientific">Acetobacter sicerae</name>
    <dbReference type="NCBI Taxonomy" id="85325"/>
    <lineage>
        <taxon>Bacteria</taxon>
        <taxon>Pseudomonadati</taxon>
        <taxon>Pseudomonadota</taxon>
        <taxon>Alphaproteobacteria</taxon>
        <taxon>Acetobacterales</taxon>
        <taxon>Acetobacteraceae</taxon>
        <taxon>Acetobacter</taxon>
    </lineage>
</organism>
<comment type="caution">
    <text evidence="2">The sequence shown here is derived from an EMBL/GenBank/DDBJ whole genome shotgun (WGS) entry which is preliminary data.</text>
</comment>
<dbReference type="Gene3D" id="2.160.20.20">
    <property type="match status" value="2"/>
</dbReference>
<dbReference type="SUPFAM" id="SSF51294">
    <property type="entry name" value="Hedgehog/intein (Hint) domain"/>
    <property type="match status" value="1"/>
</dbReference>
<dbReference type="EMBL" id="JAJSOJ010000018">
    <property type="protein sequence ID" value="MCE0743669.1"/>
    <property type="molecule type" value="Genomic_DNA"/>
</dbReference>
<dbReference type="InterPro" id="IPR028992">
    <property type="entry name" value="Hedgehog/Intein_dom"/>
</dbReference>
<protein>
    <submittedName>
        <fullName evidence="2">Hint domain-containing protein</fullName>
    </submittedName>
</protein>
<name>A0ABS8VU21_9PROT</name>
<reference evidence="2 3" key="1">
    <citation type="submission" date="2021-12" db="EMBL/GenBank/DDBJ databases">
        <title>Genome sequence of Acetobacter sicerae DmPark20a_162.</title>
        <authorList>
            <person name="Chaston J.M."/>
        </authorList>
    </citation>
    <scope>NUCLEOTIDE SEQUENCE [LARGE SCALE GENOMIC DNA]</scope>
    <source>
        <strain evidence="2 3">DmPark20a_162</strain>
    </source>
</reference>
<feature type="domain" description="Hedgehog/Intein (Hint)" evidence="1">
    <location>
        <begin position="783"/>
        <end position="918"/>
    </location>
</feature>
<dbReference type="InterPro" id="IPR012332">
    <property type="entry name" value="Autotransporter_pectin_lyase_C"/>
</dbReference>
<dbReference type="Pfam" id="PF13403">
    <property type="entry name" value="Hint_2"/>
    <property type="match status" value="1"/>
</dbReference>
<dbReference type="InterPro" id="IPR030930">
    <property type="entry name" value="AIDA"/>
</dbReference>
<accession>A0ABS8VU21</accession>
<evidence type="ECO:0000259" key="1">
    <source>
        <dbReference type="Pfam" id="PF13403"/>
    </source>
</evidence>
<dbReference type="NCBIfam" id="TIGR04415">
    <property type="entry name" value="O_hepto_targRPT"/>
    <property type="match status" value="2"/>
</dbReference>
<proteinExistence type="predicted"/>
<sequence>MSGNSTGSSIPDVIYDGGTYSVEAGMSVSGVTITSGTLNVAGSASGTQVIGSSNVYSSQGSDASAKEYVLSGGVETQTTVSDGFVSVASGGSIISASASASALVADGGTIETLQATSNTTVFAINGGTINSGSVLSWGNITVDDKSYLKNCTVGGSNYLNIDKGAKLENVTIQSGSTLSMNPGTVSATVTDADFQGITLNSGAVISVAQGAISDFHLGAGNVLAINNGVSASNLVVTGIETVSWNGHDQNSIIQSGGVQQVLISAVTSGVVVSSGGAQIVSSGGIAFETHLESGGSVYVSSGGSIVNSDDTQLSQGVVNLDGGSIVFTGDTTLSSGVISGSGSIVQEGSGSLHIASDDGLSGFSGTIYVTDGKLVVSDISDLHSASLEFMDGHTGSLVISGSTSPSGIIGDIDIGDTIELSSLTWQDGLTTHLDGTNTLQIERSDGTVVGTLNLGDANYTWSSFVLSKGGDGGTVIALDDNSSPGVSADTIFSSNTSNVNVSGTAAVTNGATVSNMSISAATLYGDGTTGHLVLYNGTKSFYTNINRNTEEVIRKGASSYNSTITGGNEQVYGNSYNSQFTTWTQDNFQQVGASQYIYSGGISDGATFTPSVYSMRPGYYVGTTANQYIYSGGISKNTTLSGAEYSGFSVPETKYVTVYAQSVETIYSGGMAINTTITQYGIVNAASGATLTNAVLDGGALNMASDTIISGGLTFKNGSIYLTDMKYAEENALQVSLDGNDNLLITDGTISKEIHLNGDYSNAFNITHDVQGNVFVTYGTPAPCYGRGTLIDMQDGRKCVEDIVIGDVVKTADGQDRLVRWVGYRAYDGLFARGNPDLIPVVFRKGSLGKGLPERDLTVSPLHAMFIEGWLIPAHCLVNNRTIIRGAISEKLEYFHIELETHDILLAEGAPAESFVDDQSRNMFHNAHTFHELYPHADLSEALYCAPRLEEGVVLEHIRQKLDGADKPIEAVSVCLEDVTDTMIKGYVTGGTLNHDATILSVSINDTHIGYVTADQRDASGRRYFVYGLTRSEKLSGDEKIQITPLQAGQKQAA</sequence>
<dbReference type="RefSeq" id="WP_232877246.1">
    <property type="nucleotide sequence ID" value="NZ_JAJSOJ010000018.1"/>
</dbReference>
<evidence type="ECO:0000313" key="2">
    <source>
        <dbReference type="EMBL" id="MCE0743669.1"/>
    </source>
</evidence>
<dbReference type="InterPro" id="IPR036844">
    <property type="entry name" value="Hint_dom_sf"/>
</dbReference>
<keyword evidence="3" id="KW-1185">Reference proteome</keyword>
<dbReference type="Proteomes" id="UP001521074">
    <property type="component" value="Unassembled WGS sequence"/>
</dbReference>
<gene>
    <name evidence="2" type="ORF">LWC05_07145</name>
</gene>
<evidence type="ECO:0000313" key="3">
    <source>
        <dbReference type="Proteomes" id="UP001521074"/>
    </source>
</evidence>